<dbReference type="SUPFAM" id="SSF50630">
    <property type="entry name" value="Acid proteases"/>
    <property type="match status" value="1"/>
</dbReference>
<dbReference type="GeneID" id="9059931"/>
<dbReference type="InParanoid" id="C5L6X6"/>
<dbReference type="InterPro" id="IPR001969">
    <property type="entry name" value="Aspartic_peptidase_AS"/>
</dbReference>
<dbReference type="Proteomes" id="UP000007800">
    <property type="component" value="Unassembled WGS sequence"/>
</dbReference>
<dbReference type="InterPro" id="IPR001461">
    <property type="entry name" value="Aspartic_peptidase_A1"/>
</dbReference>
<evidence type="ECO:0000256" key="4">
    <source>
        <dbReference type="ARBA" id="ARBA00022801"/>
    </source>
</evidence>
<dbReference type="RefSeq" id="XP_002775422.1">
    <property type="nucleotide sequence ID" value="XM_002775376.1"/>
</dbReference>
<evidence type="ECO:0000313" key="6">
    <source>
        <dbReference type="EMBL" id="EER07238.1"/>
    </source>
</evidence>
<dbReference type="InterPro" id="IPR021109">
    <property type="entry name" value="Peptidase_aspartic_dom_sf"/>
</dbReference>
<dbReference type="EMBL" id="GG679899">
    <property type="protein sequence ID" value="EER07238.1"/>
    <property type="molecule type" value="Genomic_DNA"/>
</dbReference>
<dbReference type="PANTHER" id="PTHR47966:SF51">
    <property type="entry name" value="BETA-SITE APP-CLEAVING ENZYME, ISOFORM A-RELATED"/>
    <property type="match status" value="1"/>
</dbReference>
<keyword evidence="2" id="KW-0645">Protease</keyword>
<dbReference type="PROSITE" id="PS51767">
    <property type="entry name" value="PEPTIDASE_A1"/>
    <property type="match status" value="1"/>
</dbReference>
<dbReference type="InterPro" id="IPR033121">
    <property type="entry name" value="PEPTIDASE_A1"/>
</dbReference>
<dbReference type="AlphaFoldDB" id="C5L6X6"/>
<dbReference type="MEROPS" id="A01.057"/>
<dbReference type="GO" id="GO:0006508">
    <property type="term" value="P:proteolysis"/>
    <property type="evidence" value="ECO:0007669"/>
    <property type="project" value="UniProtKB-KW"/>
</dbReference>
<keyword evidence="7" id="KW-1185">Reference proteome</keyword>
<feature type="domain" description="Peptidase A1" evidence="5">
    <location>
        <begin position="72"/>
        <end position="111"/>
    </location>
</feature>
<protein>
    <submittedName>
        <fullName evidence="6">Cathepsin e, putative</fullName>
    </submittedName>
</protein>
<name>C5L6X6_PERM5</name>
<keyword evidence="3" id="KW-0064">Aspartyl protease</keyword>
<evidence type="ECO:0000256" key="3">
    <source>
        <dbReference type="ARBA" id="ARBA00022750"/>
    </source>
</evidence>
<dbReference type="Gene3D" id="2.40.70.10">
    <property type="entry name" value="Acid Proteases"/>
    <property type="match status" value="1"/>
</dbReference>
<proteinExistence type="inferred from homology"/>
<evidence type="ECO:0000256" key="1">
    <source>
        <dbReference type="ARBA" id="ARBA00007447"/>
    </source>
</evidence>
<keyword evidence="4" id="KW-0378">Hydrolase</keyword>
<sequence>MDISGQTSIALSEFKVVYKKPDPLSSNGANSIQVNSVGGRIETTAVVTDLEEDPRKLSYVLEPLIDVANTQYFGPIQIGTPPQTATVIFDTGSADMWIPSSEFYYIRAECK</sequence>
<evidence type="ECO:0000256" key="2">
    <source>
        <dbReference type="ARBA" id="ARBA00022670"/>
    </source>
</evidence>
<evidence type="ECO:0000259" key="5">
    <source>
        <dbReference type="PROSITE" id="PS51767"/>
    </source>
</evidence>
<dbReference type="PROSITE" id="PS00141">
    <property type="entry name" value="ASP_PROTEASE"/>
    <property type="match status" value="1"/>
</dbReference>
<evidence type="ECO:0000313" key="7">
    <source>
        <dbReference type="Proteomes" id="UP000007800"/>
    </source>
</evidence>
<accession>C5L6X6</accession>
<dbReference type="GO" id="GO:0004190">
    <property type="term" value="F:aspartic-type endopeptidase activity"/>
    <property type="evidence" value="ECO:0007669"/>
    <property type="project" value="UniProtKB-KW"/>
</dbReference>
<dbReference type="OrthoDB" id="311946at2759"/>
<gene>
    <name evidence="6" type="ORF">Pmar_PMAR020397</name>
</gene>
<organism evidence="7">
    <name type="scientific">Perkinsus marinus (strain ATCC 50983 / TXsc)</name>
    <dbReference type="NCBI Taxonomy" id="423536"/>
    <lineage>
        <taxon>Eukaryota</taxon>
        <taxon>Sar</taxon>
        <taxon>Alveolata</taxon>
        <taxon>Perkinsozoa</taxon>
        <taxon>Perkinsea</taxon>
        <taxon>Perkinsida</taxon>
        <taxon>Perkinsidae</taxon>
        <taxon>Perkinsus</taxon>
    </lineage>
</organism>
<comment type="similarity">
    <text evidence="1">Belongs to the peptidase A1 family.</text>
</comment>
<dbReference type="Pfam" id="PF00026">
    <property type="entry name" value="Asp"/>
    <property type="match status" value="1"/>
</dbReference>
<dbReference type="PANTHER" id="PTHR47966">
    <property type="entry name" value="BETA-SITE APP-CLEAVING ENZYME, ISOFORM A-RELATED"/>
    <property type="match status" value="1"/>
</dbReference>
<reference evidence="6 7" key="1">
    <citation type="submission" date="2008-07" db="EMBL/GenBank/DDBJ databases">
        <authorList>
            <person name="El-Sayed N."/>
            <person name="Caler E."/>
            <person name="Inman J."/>
            <person name="Amedeo P."/>
            <person name="Hass B."/>
            <person name="Wortman J."/>
        </authorList>
    </citation>
    <scope>NUCLEOTIDE SEQUENCE [LARGE SCALE GENOMIC DNA]</scope>
    <source>
        <strain evidence="7">ATCC 50983 / TXsc</strain>
    </source>
</reference>